<keyword evidence="3" id="KW-1185">Reference proteome</keyword>
<evidence type="ECO:0000313" key="3">
    <source>
        <dbReference type="Proteomes" id="UP001224122"/>
    </source>
</evidence>
<reference evidence="2 3" key="1">
    <citation type="submission" date="2023-07" db="EMBL/GenBank/DDBJ databases">
        <title>Genomic Encyclopedia of Type Strains, Phase IV (KMG-IV): sequencing the most valuable type-strain genomes for metagenomic binning, comparative biology and taxonomic classification.</title>
        <authorList>
            <person name="Goeker M."/>
        </authorList>
    </citation>
    <scope>NUCLEOTIDE SEQUENCE [LARGE SCALE GENOMIC DNA]</scope>
    <source>
        <strain evidence="2 3">DSM 27594</strain>
    </source>
</reference>
<name>A0ABT9XNH9_9BACI</name>
<evidence type="ECO:0000313" key="2">
    <source>
        <dbReference type="EMBL" id="MDQ0197095.1"/>
    </source>
</evidence>
<gene>
    <name evidence="2" type="ORF">J2S10_000200</name>
</gene>
<dbReference type="EMBL" id="JAUSTW010000001">
    <property type="protein sequence ID" value="MDQ0197095.1"/>
    <property type="molecule type" value="Genomic_DNA"/>
</dbReference>
<feature type="domain" description="RiboL-PSP-HEPN" evidence="1">
    <location>
        <begin position="9"/>
        <end position="153"/>
    </location>
</feature>
<sequence>MRNIEIVRYKQKLDNLFKVYDQLPEGNDLIKSHWSRYLCILTSGFIEHSLRQILISYIEKTSSRKTSSYAIKNISQFQNAKMTKIYDILKLFCNEWEEQIKEKTQGQLQEHVDSIVNNRHNIAHGKDVGISYVVISNYYKSAVSVIQIIEDILYPEEAQVEVQEEFAKVN</sequence>
<evidence type="ECO:0000259" key="1">
    <source>
        <dbReference type="Pfam" id="PF18735"/>
    </source>
</evidence>
<dbReference type="Proteomes" id="UP001224122">
    <property type="component" value="Unassembled WGS sequence"/>
</dbReference>
<proteinExistence type="predicted"/>
<accession>A0ABT9XNH9</accession>
<dbReference type="Pfam" id="PF18735">
    <property type="entry name" value="HEPN_RiboL-PSP"/>
    <property type="match status" value="1"/>
</dbReference>
<organism evidence="2 3">
    <name type="scientific">Neobacillus ginsengisoli</name>
    <dbReference type="NCBI Taxonomy" id="904295"/>
    <lineage>
        <taxon>Bacteria</taxon>
        <taxon>Bacillati</taxon>
        <taxon>Bacillota</taxon>
        <taxon>Bacilli</taxon>
        <taxon>Bacillales</taxon>
        <taxon>Bacillaceae</taxon>
        <taxon>Neobacillus</taxon>
    </lineage>
</organism>
<protein>
    <recommendedName>
        <fullName evidence="1">RiboL-PSP-HEPN domain-containing protein</fullName>
    </recommendedName>
</protein>
<comment type="caution">
    <text evidence="2">The sequence shown here is derived from an EMBL/GenBank/DDBJ whole genome shotgun (WGS) entry which is preliminary data.</text>
</comment>
<dbReference type="RefSeq" id="WP_307403797.1">
    <property type="nucleotide sequence ID" value="NZ_JAUSTW010000001.1"/>
</dbReference>
<dbReference type="InterPro" id="IPR041519">
    <property type="entry name" value="HEPN_RiboL-PSP"/>
</dbReference>